<comment type="caution">
    <text evidence="1">The sequence shown here is derived from an EMBL/GenBank/DDBJ whole genome shotgun (WGS) entry which is preliminary data.</text>
</comment>
<proteinExistence type="predicted"/>
<dbReference type="OrthoDB" id="140419at2"/>
<organism evidence="1 2">
    <name type="scientific">Mycolicibacter longobardus</name>
    <dbReference type="NCBI Taxonomy" id="1108812"/>
    <lineage>
        <taxon>Bacteria</taxon>
        <taxon>Bacillati</taxon>
        <taxon>Actinomycetota</taxon>
        <taxon>Actinomycetes</taxon>
        <taxon>Mycobacteriales</taxon>
        <taxon>Mycobacteriaceae</taxon>
        <taxon>Mycolicibacter</taxon>
    </lineage>
</organism>
<keyword evidence="2" id="KW-1185">Reference proteome</keyword>
<dbReference type="EMBL" id="LQPG01000012">
    <property type="protein sequence ID" value="ORW12213.1"/>
    <property type="molecule type" value="Genomic_DNA"/>
</dbReference>
<evidence type="ECO:0008006" key="3">
    <source>
        <dbReference type="Google" id="ProtNLM"/>
    </source>
</evidence>
<dbReference type="AlphaFoldDB" id="A0A1X1YMG2"/>
<dbReference type="STRING" id="1108812.AWC16_00025"/>
<evidence type="ECO:0000313" key="1">
    <source>
        <dbReference type="EMBL" id="ORW12213.1"/>
    </source>
</evidence>
<evidence type="ECO:0000313" key="2">
    <source>
        <dbReference type="Proteomes" id="UP000193866"/>
    </source>
</evidence>
<gene>
    <name evidence="1" type="ORF">AWC16_00025</name>
</gene>
<dbReference type="RefSeq" id="WP_085264134.1">
    <property type="nucleotide sequence ID" value="NZ_JACKVG010000007.1"/>
</dbReference>
<dbReference type="Proteomes" id="UP000193866">
    <property type="component" value="Unassembled WGS sequence"/>
</dbReference>
<reference evidence="1 2" key="1">
    <citation type="submission" date="2016-01" db="EMBL/GenBank/DDBJ databases">
        <title>The new phylogeny of the genus Mycobacterium.</title>
        <authorList>
            <person name="Tarcisio F."/>
            <person name="Conor M."/>
            <person name="Antonella G."/>
            <person name="Elisabetta G."/>
            <person name="Giulia F.S."/>
            <person name="Sara T."/>
            <person name="Anna F."/>
            <person name="Clotilde B."/>
            <person name="Roberto B."/>
            <person name="Veronica D.S."/>
            <person name="Fabio R."/>
            <person name="Monica P."/>
            <person name="Olivier J."/>
            <person name="Enrico T."/>
            <person name="Nicola S."/>
        </authorList>
    </citation>
    <scope>NUCLEOTIDE SEQUENCE [LARGE SCALE GENOMIC DNA]</scope>
    <source>
        <strain evidence="1 2">DSM 45394</strain>
    </source>
</reference>
<name>A0A1X1YMG2_9MYCO</name>
<accession>A0A1X1YMG2</accession>
<protein>
    <recommendedName>
        <fullName evidence="3">DUF885 domain-containing protein</fullName>
    </recommendedName>
</protein>
<sequence>MEPAELIREYLLLGLRFDRIEQGYVDAFTGDPALQRLVQSEPMPDPAALARQADRLVAALPGGLDAQRAEYLRVHLRALACAGRKFAGEQVGFVEEVRDYFDVDIAKGDTDRYRQAHARLDEALGGAGPLAERMAAHRRAEEIPPERLEAAIHAFSSALRDRVRVHFPLPETETITYEVVTDKPWSGFNYYRGDYRSTVAVNADLKQLMSNLPRLVAHESYPGHHTEHCRKEAGLVAALGQAEQTIFLVNTPQCLMAEGLADLALYAAVGPGWGGWAAEIYADLGLRFDGERAEAVSEAAAALADVRQDAALMLHDEHRDADEVVEYLRRWLLVTEDRARQSLRFLSSPLWRAYTSTYVEGYRLLRGWLDAAPSGVGLTERFGRLLDEPLTPSSLRAELAG</sequence>